<gene>
    <name evidence="3" type="ORF">OKA104_LOCUS4752</name>
    <name evidence="2" type="ORF">VCS650_LOCUS35341</name>
</gene>
<organism evidence="2 4">
    <name type="scientific">Adineta steineri</name>
    <dbReference type="NCBI Taxonomy" id="433720"/>
    <lineage>
        <taxon>Eukaryota</taxon>
        <taxon>Metazoa</taxon>
        <taxon>Spiralia</taxon>
        <taxon>Gnathifera</taxon>
        <taxon>Rotifera</taxon>
        <taxon>Eurotatoria</taxon>
        <taxon>Bdelloidea</taxon>
        <taxon>Adinetida</taxon>
        <taxon>Adinetidae</taxon>
        <taxon>Adineta</taxon>
    </lineage>
</organism>
<proteinExistence type="predicted"/>
<sequence>MNNIKVICCVLILAVLVTWCNGRVTMQDLRDADLDYETRDIARELLKRFFNKRCISPGNQCSASRDCCGTSNAEGACACNAGTNDCHCTYGGEFLTDSGGPVSNSRRYQRK</sequence>
<dbReference type="Proteomes" id="UP000663891">
    <property type="component" value="Unassembled WGS sequence"/>
</dbReference>
<protein>
    <submittedName>
        <fullName evidence="2">Uncharacterized protein</fullName>
    </submittedName>
</protein>
<evidence type="ECO:0000313" key="2">
    <source>
        <dbReference type="EMBL" id="CAF1379856.1"/>
    </source>
</evidence>
<dbReference type="EMBL" id="CAJNON010000795">
    <property type="protein sequence ID" value="CAF1379856.1"/>
    <property type="molecule type" value="Genomic_DNA"/>
</dbReference>
<evidence type="ECO:0000313" key="3">
    <source>
        <dbReference type="EMBL" id="CAF3564154.1"/>
    </source>
</evidence>
<name>A0A815JAV1_9BILA</name>
<dbReference type="OrthoDB" id="10005169at2759"/>
<evidence type="ECO:0000313" key="4">
    <source>
        <dbReference type="Proteomes" id="UP000663891"/>
    </source>
</evidence>
<keyword evidence="1" id="KW-0732">Signal</keyword>
<feature type="chain" id="PRO_5036411775" evidence="1">
    <location>
        <begin position="23"/>
        <end position="111"/>
    </location>
</feature>
<dbReference type="Proteomes" id="UP000663881">
    <property type="component" value="Unassembled WGS sequence"/>
</dbReference>
<evidence type="ECO:0000256" key="1">
    <source>
        <dbReference type="SAM" id="SignalP"/>
    </source>
</evidence>
<accession>A0A815JAV1</accession>
<reference evidence="2" key="1">
    <citation type="submission" date="2021-02" db="EMBL/GenBank/DDBJ databases">
        <authorList>
            <person name="Nowell W R."/>
        </authorList>
    </citation>
    <scope>NUCLEOTIDE SEQUENCE</scope>
</reference>
<feature type="signal peptide" evidence="1">
    <location>
        <begin position="1"/>
        <end position="22"/>
    </location>
</feature>
<comment type="caution">
    <text evidence="2">The sequence shown here is derived from an EMBL/GenBank/DDBJ whole genome shotgun (WGS) entry which is preliminary data.</text>
</comment>
<dbReference type="AlphaFoldDB" id="A0A815JAV1"/>
<dbReference type="EMBL" id="CAJOAY010000157">
    <property type="protein sequence ID" value="CAF3564154.1"/>
    <property type="molecule type" value="Genomic_DNA"/>
</dbReference>